<dbReference type="Pfam" id="PF01850">
    <property type="entry name" value="PIN"/>
    <property type="match status" value="1"/>
</dbReference>
<dbReference type="SMART" id="SM00670">
    <property type="entry name" value="PINc"/>
    <property type="match status" value="1"/>
</dbReference>
<name>A0A0B6WV32_9BACT</name>
<evidence type="ECO:0000259" key="1">
    <source>
        <dbReference type="SMART" id="SM00670"/>
    </source>
</evidence>
<reference evidence="2 3" key="1">
    <citation type="submission" date="2013-12" db="EMBL/GenBank/DDBJ databases">
        <authorList>
            <person name="Stott M."/>
        </authorList>
    </citation>
    <scope>NUCLEOTIDE SEQUENCE [LARGE SCALE GENOMIC DNA]</scope>
    <source>
        <strain evidence="2 3">K22</strain>
    </source>
</reference>
<dbReference type="SUPFAM" id="SSF88723">
    <property type="entry name" value="PIN domain-like"/>
    <property type="match status" value="1"/>
</dbReference>
<feature type="domain" description="PIN" evidence="1">
    <location>
        <begin position="2"/>
        <end position="126"/>
    </location>
</feature>
<dbReference type="STRING" id="454194.PYK22_01146"/>
<sequence>MHGIVTDTHPLLWYLFDPVKLSEAGRTAFLEAEARGEVIHVPSIVVVELRYLVDKGKLGEVHYEVILQVLRDSVLPLKIAALDIEVADKLISIPREIVPDMPDRIIAATALKLNLPLVTKDEDVRKLTNVVTIW</sequence>
<evidence type="ECO:0000313" key="2">
    <source>
        <dbReference type="EMBL" id="CDM65148.1"/>
    </source>
</evidence>
<reference evidence="2 3" key="2">
    <citation type="submission" date="2015-01" db="EMBL/GenBank/DDBJ databases">
        <title>Complete genome sequence of Pyrinomonas methylaliphatogenes type strain K22T.</title>
        <authorList>
            <person name="Lee K.C.Y."/>
            <person name="Power J.F."/>
            <person name="Dunfield P.F."/>
            <person name="Morgan X.C."/>
            <person name="Huttenhower C."/>
            <person name="Stott M.B."/>
        </authorList>
    </citation>
    <scope>NUCLEOTIDE SEQUENCE [LARGE SCALE GENOMIC DNA]</scope>
    <source>
        <strain evidence="2 3">K22</strain>
    </source>
</reference>
<dbReference type="EMBL" id="CBXV010000004">
    <property type="protein sequence ID" value="CDM65148.1"/>
    <property type="molecule type" value="Genomic_DNA"/>
</dbReference>
<accession>A0A0B6WV32</accession>
<dbReference type="InterPro" id="IPR029060">
    <property type="entry name" value="PIN-like_dom_sf"/>
</dbReference>
<organism evidence="2 3">
    <name type="scientific">Pyrinomonas methylaliphatogenes</name>
    <dbReference type="NCBI Taxonomy" id="454194"/>
    <lineage>
        <taxon>Bacteria</taxon>
        <taxon>Pseudomonadati</taxon>
        <taxon>Acidobacteriota</taxon>
        <taxon>Blastocatellia</taxon>
        <taxon>Blastocatellales</taxon>
        <taxon>Pyrinomonadaceae</taxon>
        <taxon>Pyrinomonas</taxon>
    </lineage>
</organism>
<dbReference type="Proteomes" id="UP000031518">
    <property type="component" value="Unassembled WGS sequence"/>
</dbReference>
<gene>
    <name evidence="2" type="ORF">PYK22_01146</name>
</gene>
<dbReference type="OrthoDB" id="9798990at2"/>
<dbReference type="AlphaFoldDB" id="A0A0B6WV32"/>
<dbReference type="InterPro" id="IPR002716">
    <property type="entry name" value="PIN_dom"/>
</dbReference>
<proteinExistence type="predicted"/>
<dbReference type="Gene3D" id="3.40.50.1010">
    <property type="entry name" value="5'-nuclease"/>
    <property type="match status" value="1"/>
</dbReference>
<dbReference type="RefSeq" id="WP_041975190.1">
    <property type="nucleotide sequence ID" value="NZ_CBXV010000004.1"/>
</dbReference>
<evidence type="ECO:0000313" key="3">
    <source>
        <dbReference type="Proteomes" id="UP000031518"/>
    </source>
</evidence>
<protein>
    <recommendedName>
        <fullName evidence="1">PIN domain-containing protein</fullName>
    </recommendedName>
</protein>
<keyword evidence="3" id="KW-1185">Reference proteome</keyword>